<sequence length="79" mass="8892">MSWWRWILFGVFIFAAVATPTGDPINLLLLAGPLIILVGIAVGVCLLNDRRRRRKRAGEPEFDEFDDDITSPIDDPEPI</sequence>
<protein>
    <submittedName>
        <fullName evidence="7">Unannotated protein</fullName>
    </submittedName>
</protein>
<evidence type="ECO:0000313" key="7">
    <source>
        <dbReference type="EMBL" id="CAB4738864.1"/>
    </source>
</evidence>
<feature type="compositionally biased region" description="Acidic residues" evidence="5">
    <location>
        <begin position="60"/>
        <end position="79"/>
    </location>
</feature>
<reference evidence="7" key="1">
    <citation type="submission" date="2020-05" db="EMBL/GenBank/DDBJ databases">
        <authorList>
            <person name="Chiriac C."/>
            <person name="Salcher M."/>
            <person name="Ghai R."/>
            <person name="Kavagutti S V."/>
        </authorList>
    </citation>
    <scope>NUCLEOTIDE SEQUENCE</scope>
</reference>
<gene>
    <name evidence="7" type="ORF">UFOPK2810_00204</name>
</gene>
<evidence type="ECO:0000256" key="3">
    <source>
        <dbReference type="ARBA" id="ARBA00022989"/>
    </source>
</evidence>
<evidence type="ECO:0000256" key="5">
    <source>
        <dbReference type="SAM" id="MobiDB-lite"/>
    </source>
</evidence>
<proteinExistence type="predicted"/>
<name>A0A6J6SVP8_9ZZZZ</name>
<evidence type="ECO:0000256" key="4">
    <source>
        <dbReference type="ARBA" id="ARBA00023136"/>
    </source>
</evidence>
<dbReference type="InterPro" id="IPR002033">
    <property type="entry name" value="TatC"/>
</dbReference>
<evidence type="ECO:0000256" key="6">
    <source>
        <dbReference type="SAM" id="Phobius"/>
    </source>
</evidence>
<keyword evidence="3 6" id="KW-1133">Transmembrane helix</keyword>
<keyword evidence="4 6" id="KW-0472">Membrane</keyword>
<feature type="region of interest" description="Disordered" evidence="5">
    <location>
        <begin position="55"/>
        <end position="79"/>
    </location>
</feature>
<dbReference type="Pfam" id="PF00902">
    <property type="entry name" value="TatC"/>
    <property type="match status" value="1"/>
</dbReference>
<keyword evidence="2 6" id="KW-0812">Transmembrane</keyword>
<evidence type="ECO:0000256" key="1">
    <source>
        <dbReference type="ARBA" id="ARBA00004141"/>
    </source>
</evidence>
<accession>A0A6J6SVP8</accession>
<dbReference type="EMBL" id="CAEZYZ010000020">
    <property type="protein sequence ID" value="CAB4738864.1"/>
    <property type="molecule type" value="Genomic_DNA"/>
</dbReference>
<comment type="subcellular location">
    <subcellularLocation>
        <location evidence="1">Membrane</location>
        <topology evidence="1">Multi-pass membrane protein</topology>
    </subcellularLocation>
</comment>
<dbReference type="AlphaFoldDB" id="A0A6J6SVP8"/>
<feature type="transmembrane region" description="Helical" evidence="6">
    <location>
        <begin position="28"/>
        <end position="47"/>
    </location>
</feature>
<organism evidence="7">
    <name type="scientific">freshwater metagenome</name>
    <dbReference type="NCBI Taxonomy" id="449393"/>
    <lineage>
        <taxon>unclassified sequences</taxon>
        <taxon>metagenomes</taxon>
        <taxon>ecological metagenomes</taxon>
    </lineage>
</organism>
<dbReference type="GO" id="GO:0016020">
    <property type="term" value="C:membrane"/>
    <property type="evidence" value="ECO:0007669"/>
    <property type="project" value="UniProtKB-SubCell"/>
</dbReference>
<evidence type="ECO:0000256" key="2">
    <source>
        <dbReference type="ARBA" id="ARBA00022692"/>
    </source>
</evidence>